<reference evidence="11 12" key="1">
    <citation type="submission" date="2015-09" db="EMBL/GenBank/DDBJ databases">
        <authorList>
            <consortium name="Pathogen Informatics"/>
        </authorList>
    </citation>
    <scope>NUCLEOTIDE SEQUENCE [LARGE SCALE GENOMIC DNA]</scope>
    <source>
        <strain evidence="11 12">2789STDY5834885</strain>
    </source>
</reference>
<sequence length="506" mass="54125">MQNDKAQAQQNAPLIKHAGFLEFTRCPACFFLLFYFTISDPDGRIILFALLKNKENHTKGLVFISMKKGKPSALLPIAVFLVFYLGLGIYSEYILKIPMGFYNIPIVVAFLAAILVACLQNRSVPFEEKLALMGQGIGDKNIITMLLIFLAAGTFVGVVGRSSAESVAYFMLSWIPAKYAVAVLFVVACFVSTAMGTSVGTITLLVPIAAAVAETSGFSLALCVASVMGGSMFGDNLSFISDTTIAACNGQGCEMKDKFRENFWIALPAALAALALILVISFRQAPGTPIVHEYRLLQMVPYLLVLIGGIAGIQVFVVLLIGIASGAVIMLGTGQTTLWDMLSSMGSGTSGMFETCMVAILVAAMCALIRENGGFTVLLRAIHKIFRGKKGGQLGVGILVALLDIATANNTVAIVMANPIAKQMSEDYGITPRKTASLLDTFSCISQGILPYGAQMLVAISAVHELGYELSAFEIMANLFYPGMLLVSSLIFIFVLPDRKNAESNT</sequence>
<keyword evidence="4" id="KW-1003">Cell membrane</keyword>
<keyword evidence="2" id="KW-0813">Transport</keyword>
<feature type="transmembrane region" description="Helical" evidence="9">
    <location>
        <begin position="72"/>
        <end position="90"/>
    </location>
</feature>
<feature type="transmembrane region" description="Helical" evidence="9">
    <location>
        <begin position="263"/>
        <end position="282"/>
    </location>
</feature>
<gene>
    <name evidence="11" type="primary">mleN_3</name>
    <name evidence="11" type="ORF">ERS852498_02640</name>
</gene>
<feature type="transmembrane region" description="Helical" evidence="9">
    <location>
        <begin position="141"/>
        <end position="159"/>
    </location>
</feature>
<comment type="similarity">
    <text evidence="8">Belongs to the NhaC Na(+)/H(+) (TC 2.A.35) antiporter family.</text>
</comment>
<feature type="transmembrane region" description="Helical" evidence="9">
    <location>
        <begin position="391"/>
        <end position="417"/>
    </location>
</feature>
<feature type="transmembrane region" description="Helical" evidence="9">
    <location>
        <begin position="204"/>
        <end position="228"/>
    </location>
</feature>
<organism evidence="11 12">
    <name type="scientific">Fusicatenibacter saccharivorans</name>
    <dbReference type="NCBI Taxonomy" id="1150298"/>
    <lineage>
        <taxon>Bacteria</taxon>
        <taxon>Bacillati</taxon>
        <taxon>Bacillota</taxon>
        <taxon>Clostridia</taxon>
        <taxon>Lachnospirales</taxon>
        <taxon>Lachnospiraceae</taxon>
        <taxon>Fusicatenibacter</taxon>
    </lineage>
</organism>
<dbReference type="EMBL" id="CZAL01000015">
    <property type="protein sequence ID" value="CUP71924.1"/>
    <property type="molecule type" value="Genomic_DNA"/>
</dbReference>
<keyword evidence="6 9" id="KW-1133">Transmembrane helix</keyword>
<feature type="transmembrane region" description="Helical" evidence="9">
    <location>
        <begin position="475"/>
        <end position="496"/>
    </location>
</feature>
<evidence type="ECO:0000256" key="8">
    <source>
        <dbReference type="ARBA" id="ARBA00038435"/>
    </source>
</evidence>
<evidence type="ECO:0000256" key="5">
    <source>
        <dbReference type="ARBA" id="ARBA00022692"/>
    </source>
</evidence>
<feature type="transmembrane region" description="Helical" evidence="9">
    <location>
        <begin position="351"/>
        <end position="370"/>
    </location>
</feature>
<evidence type="ECO:0000256" key="3">
    <source>
        <dbReference type="ARBA" id="ARBA00022449"/>
    </source>
</evidence>
<evidence type="ECO:0000256" key="1">
    <source>
        <dbReference type="ARBA" id="ARBA00004651"/>
    </source>
</evidence>
<dbReference type="InterPro" id="IPR052180">
    <property type="entry name" value="NhaC_Na-H+_Antiporter"/>
</dbReference>
<feature type="transmembrane region" description="Helical" evidence="9">
    <location>
        <begin position="303"/>
        <end position="331"/>
    </location>
</feature>
<dbReference type="Pfam" id="PF03553">
    <property type="entry name" value="Na_H_antiporter"/>
    <property type="match status" value="2"/>
</dbReference>
<feature type="transmembrane region" description="Helical" evidence="9">
    <location>
        <begin position="179"/>
        <end position="197"/>
    </location>
</feature>
<evidence type="ECO:0000256" key="4">
    <source>
        <dbReference type="ARBA" id="ARBA00022475"/>
    </source>
</evidence>
<dbReference type="PANTHER" id="PTHR33451:SF5">
    <property type="entry name" value="NA+_H+ ANTIPORTER"/>
    <property type="match status" value="1"/>
</dbReference>
<name>A0A174QF00_9FIRM</name>
<dbReference type="GO" id="GO:0005886">
    <property type="term" value="C:plasma membrane"/>
    <property type="evidence" value="ECO:0007669"/>
    <property type="project" value="UniProtKB-SubCell"/>
</dbReference>
<keyword evidence="5 9" id="KW-0812">Transmembrane</keyword>
<dbReference type="InterPro" id="IPR018461">
    <property type="entry name" value="Na/H_Antiport_NhaC-like_C"/>
</dbReference>
<accession>A0A174QF00</accession>
<evidence type="ECO:0000256" key="6">
    <source>
        <dbReference type="ARBA" id="ARBA00022989"/>
    </source>
</evidence>
<evidence type="ECO:0000256" key="9">
    <source>
        <dbReference type="SAM" id="Phobius"/>
    </source>
</evidence>
<keyword evidence="3" id="KW-0050">Antiport</keyword>
<feature type="domain" description="Na+/H+ antiporter NhaC-like C-terminal" evidence="10">
    <location>
        <begin position="106"/>
        <end position="279"/>
    </location>
</feature>
<dbReference type="GO" id="GO:0015297">
    <property type="term" value="F:antiporter activity"/>
    <property type="evidence" value="ECO:0007669"/>
    <property type="project" value="UniProtKB-KW"/>
</dbReference>
<proteinExistence type="inferred from homology"/>
<evidence type="ECO:0000259" key="10">
    <source>
        <dbReference type="Pfam" id="PF03553"/>
    </source>
</evidence>
<feature type="transmembrane region" description="Helical" evidence="9">
    <location>
        <begin position="102"/>
        <end position="120"/>
    </location>
</feature>
<comment type="subcellular location">
    <subcellularLocation>
        <location evidence="1">Cell membrane</location>
        <topology evidence="1">Multi-pass membrane protein</topology>
    </subcellularLocation>
</comment>
<keyword evidence="7 9" id="KW-0472">Membrane</keyword>
<feature type="domain" description="Na+/H+ antiporter NhaC-like C-terminal" evidence="10">
    <location>
        <begin position="296"/>
        <end position="463"/>
    </location>
</feature>
<protein>
    <submittedName>
        <fullName evidence="11">Malate-2H(+)/Na(+)-lactate antiporter</fullName>
    </submittedName>
</protein>
<dbReference type="AlphaFoldDB" id="A0A174QF00"/>
<dbReference type="Proteomes" id="UP000095709">
    <property type="component" value="Unassembled WGS sequence"/>
</dbReference>
<evidence type="ECO:0000313" key="12">
    <source>
        <dbReference type="Proteomes" id="UP000095709"/>
    </source>
</evidence>
<evidence type="ECO:0000256" key="2">
    <source>
        <dbReference type="ARBA" id="ARBA00022448"/>
    </source>
</evidence>
<dbReference type="PANTHER" id="PTHR33451">
    <property type="entry name" value="MALATE-2H(+)/NA(+)-LACTATE ANTIPORTER"/>
    <property type="match status" value="1"/>
</dbReference>
<evidence type="ECO:0000256" key="7">
    <source>
        <dbReference type="ARBA" id="ARBA00023136"/>
    </source>
</evidence>
<evidence type="ECO:0000313" key="11">
    <source>
        <dbReference type="EMBL" id="CUP71924.1"/>
    </source>
</evidence>